<protein>
    <submittedName>
        <fullName evidence="2">Uncharacterized protein</fullName>
    </submittedName>
</protein>
<gene>
    <name evidence="2" type="ORF">Pen02_23640</name>
</gene>
<evidence type="ECO:0000313" key="2">
    <source>
        <dbReference type="EMBL" id="GIG87428.1"/>
    </source>
</evidence>
<sequence>MDSVTVSVGALDPAGRRDAPGGRPGPTGWALCHPVRDEAGLTDMVLLGCSGCSPHGPNRR</sequence>
<name>A0ABQ4DY94_9ACTN</name>
<comment type="caution">
    <text evidence="2">The sequence shown here is derived from an EMBL/GenBank/DDBJ whole genome shotgun (WGS) entry which is preliminary data.</text>
</comment>
<organism evidence="2 3">
    <name type="scientific">Plantactinospora endophytica</name>
    <dbReference type="NCBI Taxonomy" id="673535"/>
    <lineage>
        <taxon>Bacteria</taxon>
        <taxon>Bacillati</taxon>
        <taxon>Actinomycetota</taxon>
        <taxon>Actinomycetes</taxon>
        <taxon>Micromonosporales</taxon>
        <taxon>Micromonosporaceae</taxon>
        <taxon>Plantactinospora</taxon>
    </lineage>
</organism>
<evidence type="ECO:0000256" key="1">
    <source>
        <dbReference type="SAM" id="MobiDB-lite"/>
    </source>
</evidence>
<feature type="region of interest" description="Disordered" evidence="1">
    <location>
        <begin position="1"/>
        <end position="28"/>
    </location>
</feature>
<proteinExistence type="predicted"/>
<keyword evidence="3" id="KW-1185">Reference proteome</keyword>
<dbReference type="Proteomes" id="UP000646749">
    <property type="component" value="Unassembled WGS sequence"/>
</dbReference>
<reference evidence="2 3" key="1">
    <citation type="submission" date="2021-01" db="EMBL/GenBank/DDBJ databases">
        <title>Whole genome shotgun sequence of Plantactinospora endophytica NBRC 110450.</title>
        <authorList>
            <person name="Komaki H."/>
            <person name="Tamura T."/>
        </authorList>
    </citation>
    <scope>NUCLEOTIDE SEQUENCE [LARGE SCALE GENOMIC DNA]</scope>
    <source>
        <strain evidence="2 3">NBRC 110450</strain>
    </source>
</reference>
<accession>A0ABQ4DY94</accession>
<evidence type="ECO:0000313" key="3">
    <source>
        <dbReference type="Proteomes" id="UP000646749"/>
    </source>
</evidence>
<dbReference type="EMBL" id="BONW01000010">
    <property type="protein sequence ID" value="GIG87428.1"/>
    <property type="molecule type" value="Genomic_DNA"/>
</dbReference>